<proteinExistence type="inferred from homology"/>
<dbReference type="Proteomes" id="UP001497497">
    <property type="component" value="Unassembled WGS sequence"/>
</dbReference>
<evidence type="ECO:0000256" key="6">
    <source>
        <dbReference type="ARBA" id="ARBA00025111"/>
    </source>
</evidence>
<dbReference type="EC" id="1.16.3.1" evidence="9"/>
<protein>
    <recommendedName>
        <fullName evidence="9">Ferritin</fullName>
        <ecNumber evidence="9">1.16.3.1</ecNumber>
    </recommendedName>
</protein>
<dbReference type="InterPro" id="IPR008331">
    <property type="entry name" value="Ferritin_DPS_dom"/>
</dbReference>
<evidence type="ECO:0000256" key="11">
    <source>
        <dbReference type="SAM" id="SignalP"/>
    </source>
</evidence>
<keyword evidence="2 9" id="KW-0409">Iron storage</keyword>
<feature type="signal peptide" evidence="11">
    <location>
        <begin position="1"/>
        <end position="16"/>
    </location>
</feature>
<evidence type="ECO:0000256" key="5">
    <source>
        <dbReference type="ARBA" id="ARBA00023004"/>
    </source>
</evidence>
<feature type="region of interest" description="Disordered" evidence="10">
    <location>
        <begin position="145"/>
        <end position="164"/>
    </location>
</feature>
<dbReference type="GO" id="GO:0006826">
    <property type="term" value="P:iron ion transport"/>
    <property type="evidence" value="ECO:0007669"/>
    <property type="project" value="InterPro"/>
</dbReference>
<evidence type="ECO:0000256" key="4">
    <source>
        <dbReference type="ARBA" id="ARBA00023002"/>
    </source>
</evidence>
<evidence type="ECO:0000313" key="13">
    <source>
        <dbReference type="EMBL" id="CAL1547168.1"/>
    </source>
</evidence>
<comment type="catalytic activity">
    <reaction evidence="7 9">
        <text>4 Fe(2+) + O2 + 4 H(+) = 4 Fe(3+) + 2 H2O</text>
        <dbReference type="Rhea" id="RHEA:11148"/>
        <dbReference type="ChEBI" id="CHEBI:15377"/>
        <dbReference type="ChEBI" id="CHEBI:15378"/>
        <dbReference type="ChEBI" id="CHEBI:15379"/>
        <dbReference type="ChEBI" id="CHEBI:29033"/>
        <dbReference type="ChEBI" id="CHEBI:29034"/>
        <dbReference type="EC" id="1.16.3.1"/>
    </reaction>
</comment>
<comment type="function">
    <text evidence="9">Stores iron in a soluble, non-toxic, readily available form. Important for iron homeostasis. Iron is taken up in the ferrous form and deposited as ferric hydroxides after oxidation.</text>
</comment>
<dbReference type="SUPFAM" id="SSF47240">
    <property type="entry name" value="Ferritin-like"/>
    <property type="match status" value="2"/>
</dbReference>
<evidence type="ECO:0000313" key="14">
    <source>
        <dbReference type="Proteomes" id="UP001497497"/>
    </source>
</evidence>
<dbReference type="GO" id="GO:0008199">
    <property type="term" value="F:ferric iron binding"/>
    <property type="evidence" value="ECO:0007669"/>
    <property type="project" value="InterPro"/>
</dbReference>
<dbReference type="PANTHER" id="PTHR11431">
    <property type="entry name" value="FERRITIN"/>
    <property type="match status" value="1"/>
</dbReference>
<keyword evidence="4 9" id="KW-0560">Oxidoreductase</keyword>
<sequence>MQCLIIILALVGVSWQDSGFVGLVNQNFHEKLNSGLEQQILAYHNEELAFRAYASYFARSDVNLPGFKKLMKELQQKAYDNAIQITSYINDRGGRLRFPVVQLKDACNTIGRSLSAFEVIQPSTGTATRSQPHICNFLSVSHELDKNPKKKKDGSKRKVDVNQEPDVKREDWMAGLYGLEDALALEKSINEGLINLTEEAKKFKDPHAREHLEQIMESQVVLIKRLADLVTRLRQYKQDNDYALGEYLLDKQLDS</sequence>
<dbReference type="GO" id="GO:0005737">
    <property type="term" value="C:cytoplasm"/>
    <property type="evidence" value="ECO:0007669"/>
    <property type="project" value="TreeGrafter"/>
</dbReference>
<evidence type="ECO:0000256" key="9">
    <source>
        <dbReference type="RuleBase" id="RU361145"/>
    </source>
</evidence>
<gene>
    <name evidence="13" type="ORF">GSLYS_00020493001</name>
</gene>
<dbReference type="GO" id="GO:0006879">
    <property type="term" value="P:intracellular iron ion homeostasis"/>
    <property type="evidence" value="ECO:0007669"/>
    <property type="project" value="UniProtKB-KW"/>
</dbReference>
<dbReference type="PROSITE" id="PS50905">
    <property type="entry name" value="FERRITIN_LIKE"/>
    <property type="match status" value="1"/>
</dbReference>
<evidence type="ECO:0000256" key="8">
    <source>
        <dbReference type="PIRSR" id="PIRSR601519-1"/>
    </source>
</evidence>
<comment type="similarity">
    <text evidence="1 9">Belongs to the ferritin family.</text>
</comment>
<dbReference type="Gene3D" id="1.20.1260.10">
    <property type="match status" value="1"/>
</dbReference>
<evidence type="ECO:0000256" key="3">
    <source>
        <dbReference type="ARBA" id="ARBA00022723"/>
    </source>
</evidence>
<organism evidence="13 14">
    <name type="scientific">Lymnaea stagnalis</name>
    <name type="common">Great pond snail</name>
    <name type="synonym">Helix stagnalis</name>
    <dbReference type="NCBI Taxonomy" id="6523"/>
    <lineage>
        <taxon>Eukaryota</taxon>
        <taxon>Metazoa</taxon>
        <taxon>Spiralia</taxon>
        <taxon>Lophotrochozoa</taxon>
        <taxon>Mollusca</taxon>
        <taxon>Gastropoda</taxon>
        <taxon>Heterobranchia</taxon>
        <taxon>Euthyneura</taxon>
        <taxon>Panpulmonata</taxon>
        <taxon>Hygrophila</taxon>
        <taxon>Lymnaeoidea</taxon>
        <taxon>Lymnaeidae</taxon>
        <taxon>Lymnaea</taxon>
    </lineage>
</organism>
<keyword evidence="14" id="KW-1185">Reference proteome</keyword>
<dbReference type="EMBL" id="CAXITT010000912">
    <property type="protein sequence ID" value="CAL1547168.1"/>
    <property type="molecule type" value="Genomic_DNA"/>
</dbReference>
<dbReference type="GO" id="GO:0004322">
    <property type="term" value="F:ferroxidase activity"/>
    <property type="evidence" value="ECO:0007669"/>
    <property type="project" value="UniProtKB-EC"/>
</dbReference>
<keyword evidence="3 8" id="KW-0479">Metal-binding</keyword>
<reference evidence="13 14" key="1">
    <citation type="submission" date="2024-04" db="EMBL/GenBank/DDBJ databases">
        <authorList>
            <consortium name="Genoscope - CEA"/>
            <person name="William W."/>
        </authorList>
    </citation>
    <scope>NUCLEOTIDE SEQUENCE [LARGE SCALE GENOMIC DNA]</scope>
</reference>
<feature type="chain" id="PRO_5043864356" description="Ferritin" evidence="11">
    <location>
        <begin position="17"/>
        <end position="255"/>
    </location>
</feature>
<evidence type="ECO:0000256" key="7">
    <source>
        <dbReference type="ARBA" id="ARBA00047990"/>
    </source>
</evidence>
<comment type="caution">
    <text evidence="13">The sequence shown here is derived from an EMBL/GenBank/DDBJ whole genome shotgun (WGS) entry which is preliminary data.</text>
</comment>
<accession>A0AAV2ILX9</accession>
<dbReference type="InterPro" id="IPR009078">
    <property type="entry name" value="Ferritin-like_SF"/>
</dbReference>
<evidence type="ECO:0000256" key="2">
    <source>
        <dbReference type="ARBA" id="ARBA00022434"/>
    </source>
</evidence>
<feature type="binding site" evidence="8">
    <location>
        <position position="219"/>
    </location>
    <ligand>
        <name>Fe cation</name>
        <dbReference type="ChEBI" id="CHEBI:24875"/>
        <label>1</label>
    </ligand>
</feature>
<evidence type="ECO:0000259" key="12">
    <source>
        <dbReference type="PROSITE" id="PS50905"/>
    </source>
</evidence>
<feature type="domain" description="Ferritin-like diiron" evidence="12">
    <location>
        <begin position="26"/>
        <end position="237"/>
    </location>
</feature>
<dbReference type="GO" id="GO:0008198">
    <property type="term" value="F:ferrous iron binding"/>
    <property type="evidence" value="ECO:0007669"/>
    <property type="project" value="TreeGrafter"/>
</dbReference>
<feature type="binding site" evidence="8">
    <location>
        <position position="186"/>
    </location>
    <ligand>
        <name>Fe cation</name>
        <dbReference type="ChEBI" id="CHEBI:24875"/>
        <label>1</label>
    </ligand>
</feature>
<keyword evidence="5 8" id="KW-0408">Iron</keyword>
<dbReference type="InterPro" id="IPR001519">
    <property type="entry name" value="Ferritin"/>
</dbReference>
<evidence type="ECO:0000256" key="10">
    <source>
        <dbReference type="SAM" id="MobiDB-lite"/>
    </source>
</evidence>
<dbReference type="Pfam" id="PF00210">
    <property type="entry name" value="Ferritin"/>
    <property type="match status" value="1"/>
</dbReference>
<comment type="function">
    <text evidence="6">Stores iron in a soluble, non-toxic, readily available form. Important for iron homeostasis. Has ferroxidase activity. Iron is taken up in the ferrous form and deposited as ferric hydroxides after oxidation.</text>
</comment>
<keyword evidence="11" id="KW-0732">Signal</keyword>
<dbReference type="AlphaFoldDB" id="A0AAV2ILX9"/>
<name>A0AAV2ILX9_LYMST</name>
<dbReference type="InterPro" id="IPR009040">
    <property type="entry name" value="Ferritin-like_diiron"/>
</dbReference>
<dbReference type="InterPro" id="IPR012347">
    <property type="entry name" value="Ferritin-like"/>
</dbReference>
<dbReference type="PANTHER" id="PTHR11431:SF75">
    <property type="entry name" value="FERRITIN"/>
    <property type="match status" value="1"/>
</dbReference>
<evidence type="ECO:0000256" key="1">
    <source>
        <dbReference type="ARBA" id="ARBA00007513"/>
    </source>
</evidence>